<feature type="region of interest" description="Disordered" evidence="1">
    <location>
        <begin position="139"/>
        <end position="168"/>
    </location>
</feature>
<proteinExistence type="predicted"/>
<evidence type="ECO:0000256" key="1">
    <source>
        <dbReference type="SAM" id="MobiDB-lite"/>
    </source>
</evidence>
<dbReference type="Proteomes" id="UP000283269">
    <property type="component" value="Unassembled WGS sequence"/>
</dbReference>
<dbReference type="AlphaFoldDB" id="A0A409XMU2"/>
<evidence type="ECO:0000313" key="2">
    <source>
        <dbReference type="EMBL" id="PPQ92037.1"/>
    </source>
</evidence>
<evidence type="ECO:0000313" key="3">
    <source>
        <dbReference type="Proteomes" id="UP000283269"/>
    </source>
</evidence>
<organism evidence="2 3">
    <name type="scientific">Psilocybe cyanescens</name>
    <dbReference type="NCBI Taxonomy" id="93625"/>
    <lineage>
        <taxon>Eukaryota</taxon>
        <taxon>Fungi</taxon>
        <taxon>Dikarya</taxon>
        <taxon>Basidiomycota</taxon>
        <taxon>Agaricomycotina</taxon>
        <taxon>Agaricomycetes</taxon>
        <taxon>Agaricomycetidae</taxon>
        <taxon>Agaricales</taxon>
        <taxon>Agaricineae</taxon>
        <taxon>Strophariaceae</taxon>
        <taxon>Psilocybe</taxon>
    </lineage>
</organism>
<gene>
    <name evidence="2" type="ORF">CVT25_004902</name>
</gene>
<dbReference type="EMBL" id="NHYD01001161">
    <property type="protein sequence ID" value="PPQ92037.1"/>
    <property type="molecule type" value="Genomic_DNA"/>
</dbReference>
<protein>
    <submittedName>
        <fullName evidence="2">Uncharacterized protein</fullName>
    </submittedName>
</protein>
<keyword evidence="3" id="KW-1185">Reference proteome</keyword>
<comment type="caution">
    <text evidence="2">The sequence shown here is derived from an EMBL/GenBank/DDBJ whole genome shotgun (WGS) entry which is preliminary data.</text>
</comment>
<feature type="compositionally biased region" description="Polar residues" evidence="1">
    <location>
        <begin position="139"/>
        <end position="154"/>
    </location>
</feature>
<name>A0A409XMU2_PSICY</name>
<sequence>NSAGIDIVTTKTTNVVTVPNIDKITVPKYHSFLLDDGDWSAQGRYKVLSELDDAFTWQKDDNNNHVTHVLAYHSFLLDDGDWSAQGRYKVLSELDDAFTWQKDDNNNHVTHVLATSFEDSDLYLTPVLPSLSALKSGHRSVSTSSRHDTQSSVSVPVALTSHNSSEDA</sequence>
<feature type="non-terminal residue" evidence="2">
    <location>
        <position position="1"/>
    </location>
</feature>
<reference evidence="2 3" key="1">
    <citation type="journal article" date="2018" name="Evol. Lett.">
        <title>Horizontal gene cluster transfer increased hallucinogenic mushroom diversity.</title>
        <authorList>
            <person name="Reynolds H.T."/>
            <person name="Vijayakumar V."/>
            <person name="Gluck-Thaler E."/>
            <person name="Korotkin H.B."/>
            <person name="Matheny P.B."/>
            <person name="Slot J.C."/>
        </authorList>
    </citation>
    <scope>NUCLEOTIDE SEQUENCE [LARGE SCALE GENOMIC DNA]</scope>
    <source>
        <strain evidence="2 3">2631</strain>
    </source>
</reference>
<dbReference type="InParanoid" id="A0A409XMU2"/>
<accession>A0A409XMU2</accession>